<evidence type="ECO:0008006" key="15">
    <source>
        <dbReference type="Google" id="ProtNLM"/>
    </source>
</evidence>
<comment type="subcellular location">
    <subcellularLocation>
        <location evidence="1">Nucleus</location>
    </subcellularLocation>
</comment>
<keyword evidence="7" id="KW-0234">DNA repair</keyword>
<evidence type="ECO:0000256" key="4">
    <source>
        <dbReference type="ARBA" id="ARBA00022763"/>
    </source>
</evidence>
<dbReference type="AlphaFoldDB" id="A0A1D2JKC8"/>
<evidence type="ECO:0000256" key="6">
    <source>
        <dbReference type="ARBA" id="ARBA00022839"/>
    </source>
</evidence>
<evidence type="ECO:0000256" key="2">
    <source>
        <dbReference type="ARBA" id="ARBA00010205"/>
    </source>
</evidence>
<sequence>MADKERPLKRRKGSHETSEVVYDTPSGGASALVSLNRSITPPIRSPPKQSCSSNAKIARQKSPVIPNGIPSPIQLTRVRDFPASSENNTDTVKLRDILGDPLIKECWQFNYIFDVDFLMSQFDQDVRGLVKVKIIHGSWKRESPNRIHIDEGCRRYPNVEPMVAYMPEAFGTHHSKMMVIIKHDDQAQIVIHTANMIAGDWANMCQAVWRSPMLPMLSNKRREHPSATPNDVGTGSRFKRDLLAYFETYGHNKTGALIEQLEKYDFSAIRAALIASVPSRQTIDELDSKRRTLWGWPALKDTIRQIPFKKGTKSTEKQPQIVIQISSVATLGQTDKWLKETLFNSLSPPSARSARSSELFKTESNSPAKFSIIFPTPDEIRRSLNGYMSGGSIHMKLQSAAQQKQLQYLQPYLCRWAGDANDDGVKSAGGPATSKRKRLEGNEVSESVQDDASLKKAHRPIREAGRRRAAPHIKTYVRFSDTDMTTIDWAMVTSANLSLQAWGAAANAKKEIRICSYEIGVLIWPDLFVDEEIDDSDEPLMKEKGKDNSRGEISGHKNTKDVKTAVMVPCFKRDMPEAAENEARSSNTTLVGFRMPYDLPLHSYAAKDQPWCATATYSEPDWLASSLVVTQHATVSYHHNVGDVGDVDIMSTNRPFLANFLAAFRAQSAYKSTKPPSPGPSTNPLSQSHVTSAANSPSTSSNTRTVTTKTVSPSSSAAGCTGHTSTSPPPQSTTAAVQAAAAAAASGQLHSHHPHRHHAPTHSTTASSRAQSHSRSGPSPSTTPTSAGPLPIPIPSSHHRHRRGSDSSSGSGGFRDALTSEKWYVGGRTAAGEERFYPLGLVTKGGRHLGRVGSADQLSL</sequence>
<keyword evidence="3" id="KW-0540">Nuclease</keyword>
<feature type="compositionally biased region" description="Basic and acidic residues" evidence="12">
    <location>
        <begin position="539"/>
        <end position="558"/>
    </location>
</feature>
<dbReference type="GO" id="GO:0006281">
    <property type="term" value="P:DNA repair"/>
    <property type="evidence" value="ECO:0007669"/>
    <property type="project" value="UniProtKB-KW"/>
</dbReference>
<proteinExistence type="inferred from homology"/>
<evidence type="ECO:0000313" key="13">
    <source>
        <dbReference type="EMBL" id="ODH39239.1"/>
    </source>
</evidence>
<feature type="region of interest" description="Disordered" evidence="12">
    <location>
        <begin position="538"/>
        <end position="558"/>
    </location>
</feature>
<dbReference type="GO" id="GO:0003690">
    <property type="term" value="F:double-stranded DNA binding"/>
    <property type="evidence" value="ECO:0007669"/>
    <property type="project" value="TreeGrafter"/>
</dbReference>
<evidence type="ECO:0000256" key="5">
    <source>
        <dbReference type="ARBA" id="ARBA00022801"/>
    </source>
</evidence>
<gene>
    <name evidence="13" type="ORF">ACO22_01998</name>
</gene>
<evidence type="ECO:0000256" key="11">
    <source>
        <dbReference type="PIRSR" id="PIRSR610347-3"/>
    </source>
</evidence>
<dbReference type="GO" id="GO:0003697">
    <property type="term" value="F:single-stranded DNA binding"/>
    <property type="evidence" value="ECO:0007669"/>
    <property type="project" value="TreeGrafter"/>
</dbReference>
<keyword evidence="8" id="KW-0539">Nucleus</keyword>
<dbReference type="GO" id="GO:0004527">
    <property type="term" value="F:exonuclease activity"/>
    <property type="evidence" value="ECO:0007669"/>
    <property type="project" value="UniProtKB-KW"/>
</dbReference>
<feature type="region of interest" description="Disordered" evidence="12">
    <location>
        <begin position="41"/>
        <end position="69"/>
    </location>
</feature>
<dbReference type="Proteomes" id="UP000242814">
    <property type="component" value="Unassembled WGS sequence"/>
</dbReference>
<dbReference type="CDD" id="cd09123">
    <property type="entry name" value="PLDc_Tdp1_2"/>
    <property type="match status" value="1"/>
</dbReference>
<organism evidence="13 14">
    <name type="scientific">Paracoccidioides brasiliensis</name>
    <dbReference type="NCBI Taxonomy" id="121759"/>
    <lineage>
        <taxon>Eukaryota</taxon>
        <taxon>Fungi</taxon>
        <taxon>Dikarya</taxon>
        <taxon>Ascomycota</taxon>
        <taxon>Pezizomycotina</taxon>
        <taxon>Eurotiomycetes</taxon>
        <taxon>Eurotiomycetidae</taxon>
        <taxon>Onygenales</taxon>
        <taxon>Ajellomycetaceae</taxon>
        <taxon>Paracoccidioides</taxon>
    </lineage>
</organism>
<evidence type="ECO:0000256" key="9">
    <source>
        <dbReference type="PIRSR" id="PIRSR610347-1"/>
    </source>
</evidence>
<keyword evidence="6" id="KW-0269">Exonuclease</keyword>
<evidence type="ECO:0000256" key="3">
    <source>
        <dbReference type="ARBA" id="ARBA00022722"/>
    </source>
</evidence>
<feature type="compositionally biased region" description="Low complexity" evidence="12">
    <location>
        <begin position="682"/>
        <end position="718"/>
    </location>
</feature>
<feature type="compositionally biased region" description="Low complexity" evidence="12">
    <location>
        <begin position="761"/>
        <end position="786"/>
    </location>
</feature>
<accession>A0A1D2JKC8</accession>
<name>A0A1D2JKC8_PARBR</name>
<dbReference type="EMBL" id="LZYO01000055">
    <property type="protein sequence ID" value="ODH39239.1"/>
    <property type="molecule type" value="Genomic_DNA"/>
</dbReference>
<dbReference type="SUPFAM" id="SSF56024">
    <property type="entry name" value="Phospholipase D/nuclease"/>
    <property type="match status" value="2"/>
</dbReference>
<comment type="caution">
    <text evidence="13">The sequence shown here is derived from an EMBL/GenBank/DDBJ whole genome shotgun (WGS) entry which is preliminary data.</text>
</comment>
<dbReference type="FunFam" id="3.30.870.10:FF:000038">
    <property type="entry name" value="Probable tyrosyl-DNA phosphodiesterase"/>
    <property type="match status" value="1"/>
</dbReference>
<dbReference type="PANTHER" id="PTHR12415">
    <property type="entry name" value="TYROSYL-DNA PHOSPHODIESTERASE 1"/>
    <property type="match status" value="1"/>
</dbReference>
<reference evidence="13 14" key="1">
    <citation type="submission" date="2016-06" db="EMBL/GenBank/DDBJ databases">
        <authorList>
            <person name="Kjaerup R.B."/>
            <person name="Dalgaard T.S."/>
            <person name="Juul-Madsen H.R."/>
        </authorList>
    </citation>
    <scope>NUCLEOTIDE SEQUENCE [LARGE SCALE GENOMIC DNA]</scope>
    <source>
        <strain evidence="13 14">Pb300</strain>
    </source>
</reference>
<evidence type="ECO:0000256" key="8">
    <source>
        <dbReference type="ARBA" id="ARBA00023242"/>
    </source>
</evidence>
<feature type="binding site" evidence="10">
    <location>
        <position position="176"/>
    </location>
    <ligand>
        <name>substrate</name>
    </ligand>
</feature>
<dbReference type="VEuPathDB" id="FungiDB:PABG_02846"/>
<feature type="region of interest" description="Disordered" evidence="12">
    <location>
        <begin position="1"/>
        <end position="25"/>
    </location>
</feature>
<dbReference type="Gene3D" id="3.30.870.10">
    <property type="entry name" value="Endonuclease Chain A"/>
    <property type="match status" value="2"/>
</dbReference>
<keyword evidence="5" id="KW-0378">Hydrolase</keyword>
<feature type="region of interest" description="Disordered" evidence="12">
    <location>
        <begin position="424"/>
        <end position="453"/>
    </location>
</feature>
<dbReference type="VEuPathDB" id="FungiDB:PABG_02845"/>
<evidence type="ECO:0000256" key="1">
    <source>
        <dbReference type="ARBA" id="ARBA00004123"/>
    </source>
</evidence>
<feature type="site" description="Interaction with DNA" evidence="11">
    <location>
        <position position="498"/>
    </location>
</feature>
<dbReference type="GO" id="GO:0005634">
    <property type="term" value="C:nucleus"/>
    <property type="evidence" value="ECO:0007669"/>
    <property type="project" value="UniProtKB-SubCell"/>
</dbReference>
<evidence type="ECO:0000256" key="7">
    <source>
        <dbReference type="ARBA" id="ARBA00023204"/>
    </source>
</evidence>
<dbReference type="InterPro" id="IPR010347">
    <property type="entry name" value="Tdp1"/>
</dbReference>
<keyword evidence="4" id="KW-0227">DNA damage</keyword>
<feature type="compositionally biased region" description="Low complexity" evidence="12">
    <location>
        <begin position="732"/>
        <end position="745"/>
    </location>
</feature>
<feature type="region of interest" description="Disordered" evidence="12">
    <location>
        <begin position="670"/>
        <end position="816"/>
    </location>
</feature>
<evidence type="ECO:0000256" key="12">
    <source>
        <dbReference type="SAM" id="MobiDB-lite"/>
    </source>
</evidence>
<feature type="compositionally biased region" description="Basic residues" evidence="12">
    <location>
        <begin position="750"/>
        <end position="760"/>
    </location>
</feature>
<evidence type="ECO:0000313" key="14">
    <source>
        <dbReference type="Proteomes" id="UP000242814"/>
    </source>
</evidence>
<dbReference type="Pfam" id="PF06087">
    <property type="entry name" value="Tyr-DNA_phospho"/>
    <property type="match status" value="1"/>
</dbReference>
<dbReference type="GO" id="GO:0017005">
    <property type="term" value="F:3'-tyrosyl-DNA phosphodiesterase activity"/>
    <property type="evidence" value="ECO:0007669"/>
    <property type="project" value="TreeGrafter"/>
</dbReference>
<evidence type="ECO:0000256" key="10">
    <source>
        <dbReference type="PIRSR" id="PIRSR610347-2"/>
    </source>
</evidence>
<dbReference type="CDD" id="cd09194">
    <property type="entry name" value="PLDc_yTdp1_1"/>
    <property type="match status" value="1"/>
</dbReference>
<dbReference type="VEuPathDB" id="FungiDB:PADG_01351"/>
<feature type="binding site" evidence="10">
    <location>
        <position position="474"/>
    </location>
    <ligand>
        <name>substrate</name>
    </ligand>
</feature>
<dbReference type="PANTHER" id="PTHR12415:SF0">
    <property type="entry name" value="TYROSYL-DNA PHOSPHODIESTERASE 1"/>
    <property type="match status" value="1"/>
</dbReference>
<protein>
    <recommendedName>
        <fullName evidence="15">PLD phosphodiesterase domain-containing protein</fullName>
    </recommendedName>
</protein>
<feature type="active site" description="Nucleophile" evidence="9">
    <location>
        <position position="174"/>
    </location>
</feature>
<comment type="similarity">
    <text evidence="2">Belongs to the tyrosyl-DNA phosphodiesterase family.</text>
</comment>
<feature type="active site" description="Proton donor/acceptor" evidence="9">
    <location>
        <position position="472"/>
    </location>
</feature>